<dbReference type="OrthoDB" id="21214at2759"/>
<gene>
    <name evidence="1" type="ORF">NA56DRAFT_705993</name>
</gene>
<protein>
    <submittedName>
        <fullName evidence="1">Uncharacterized protein</fullName>
    </submittedName>
</protein>
<accession>A0A2J6PY37</accession>
<dbReference type="EMBL" id="KZ613491">
    <property type="protein sequence ID" value="PMD18953.1"/>
    <property type="molecule type" value="Genomic_DNA"/>
</dbReference>
<organism evidence="1 2">
    <name type="scientific">Hyaloscypha hepaticicola</name>
    <dbReference type="NCBI Taxonomy" id="2082293"/>
    <lineage>
        <taxon>Eukaryota</taxon>
        <taxon>Fungi</taxon>
        <taxon>Dikarya</taxon>
        <taxon>Ascomycota</taxon>
        <taxon>Pezizomycotina</taxon>
        <taxon>Leotiomycetes</taxon>
        <taxon>Helotiales</taxon>
        <taxon>Hyaloscyphaceae</taxon>
        <taxon>Hyaloscypha</taxon>
    </lineage>
</organism>
<evidence type="ECO:0000313" key="1">
    <source>
        <dbReference type="EMBL" id="PMD18953.1"/>
    </source>
</evidence>
<dbReference type="AlphaFoldDB" id="A0A2J6PY37"/>
<evidence type="ECO:0000313" key="2">
    <source>
        <dbReference type="Proteomes" id="UP000235672"/>
    </source>
</evidence>
<keyword evidence="2" id="KW-1185">Reference proteome</keyword>
<reference evidence="1 2" key="1">
    <citation type="submission" date="2016-05" db="EMBL/GenBank/DDBJ databases">
        <title>A degradative enzymes factory behind the ericoid mycorrhizal symbiosis.</title>
        <authorList>
            <consortium name="DOE Joint Genome Institute"/>
            <person name="Martino E."/>
            <person name="Morin E."/>
            <person name="Grelet G."/>
            <person name="Kuo A."/>
            <person name="Kohler A."/>
            <person name="Daghino S."/>
            <person name="Barry K."/>
            <person name="Choi C."/>
            <person name="Cichocki N."/>
            <person name="Clum A."/>
            <person name="Copeland A."/>
            <person name="Hainaut M."/>
            <person name="Haridas S."/>
            <person name="Labutti K."/>
            <person name="Lindquist E."/>
            <person name="Lipzen A."/>
            <person name="Khouja H.-R."/>
            <person name="Murat C."/>
            <person name="Ohm R."/>
            <person name="Olson A."/>
            <person name="Spatafora J."/>
            <person name="Veneault-Fourrey C."/>
            <person name="Henrissat B."/>
            <person name="Grigoriev I."/>
            <person name="Martin F."/>
            <person name="Perotto S."/>
        </authorList>
    </citation>
    <scope>NUCLEOTIDE SEQUENCE [LARGE SCALE GENOMIC DNA]</scope>
    <source>
        <strain evidence="1 2">UAMH 7357</strain>
    </source>
</reference>
<sequence>MPIATLTPKAHHGYPNAFNLPLDLNQPLSPNRALAVHLPAPLTTHKPSSIQDLTARLPYLYSPTQGITNEHLLSAHKAAIISPSPPIDYVLEKQNLLGTHLAILDAEGNEIAEWKIPIVRLGRGVGDVVEVRFPLGGGEAEVMEMRRLTEGKGKGREQEQELPLPAGLQHPHHQHRHAEGFVKNGVAFLWEAEPEALYQKALFKVVHDENGKARKREVARFGQQNPRDREGLLVLDSREVDELIVVLTICALVEAKDSFLK</sequence>
<proteinExistence type="predicted"/>
<name>A0A2J6PY37_9HELO</name>
<dbReference type="Proteomes" id="UP000235672">
    <property type="component" value="Unassembled WGS sequence"/>
</dbReference>